<evidence type="ECO:0000313" key="2">
    <source>
        <dbReference type="Proteomes" id="UP001500187"/>
    </source>
</evidence>
<keyword evidence="2" id="KW-1185">Reference proteome</keyword>
<sequence>MHHPPEPLFTVENSPKSTSLLRGDAALNQLSELGIELEVLKQALMSGHNGAAQVTAVHPKTAAGTYRWYETVAALRDSLIQEGWKQTDHRNAPRIMHPELNVSIMVATGNEKTGTKDTPSNATAKGVMTQRDVWNNSDSEQQVIQEVVETIESQTPATWVLLYFYSQKFNHIRAELSLASAMDDRGFITKWEERLILPVMDLSGEDELLDIQSDDVPEDIIFEIGNEQAS</sequence>
<proteinExistence type="predicted"/>
<dbReference type="EMBL" id="BAABKP010000005">
    <property type="protein sequence ID" value="GAA4799304.1"/>
    <property type="molecule type" value="Genomic_DNA"/>
</dbReference>
<gene>
    <name evidence="1" type="ORF">GCM10023352_18960</name>
</gene>
<organism evidence="1 2">
    <name type="scientific">Rothia endophytica</name>
    <dbReference type="NCBI Taxonomy" id="1324766"/>
    <lineage>
        <taxon>Bacteria</taxon>
        <taxon>Bacillati</taxon>
        <taxon>Actinomycetota</taxon>
        <taxon>Actinomycetes</taxon>
        <taxon>Micrococcales</taxon>
        <taxon>Micrococcaceae</taxon>
        <taxon>Rothia</taxon>
    </lineage>
</organism>
<reference evidence="2" key="1">
    <citation type="journal article" date="2019" name="Int. J. Syst. Evol. Microbiol.">
        <title>The Global Catalogue of Microorganisms (GCM) 10K type strain sequencing project: providing services to taxonomists for standard genome sequencing and annotation.</title>
        <authorList>
            <consortium name="The Broad Institute Genomics Platform"/>
            <consortium name="The Broad Institute Genome Sequencing Center for Infectious Disease"/>
            <person name="Wu L."/>
            <person name="Ma J."/>
        </authorList>
    </citation>
    <scope>NUCLEOTIDE SEQUENCE [LARGE SCALE GENOMIC DNA]</scope>
    <source>
        <strain evidence="2">JCM 18541</strain>
    </source>
</reference>
<dbReference type="Proteomes" id="UP001500187">
    <property type="component" value="Unassembled WGS sequence"/>
</dbReference>
<dbReference type="RefSeq" id="WP_345446891.1">
    <property type="nucleotide sequence ID" value="NZ_BAABKP010000005.1"/>
</dbReference>
<name>A0ABP9BT99_9MICC</name>
<protein>
    <submittedName>
        <fullName evidence="1">Uncharacterized protein</fullName>
    </submittedName>
</protein>
<accession>A0ABP9BT99</accession>
<evidence type="ECO:0000313" key="1">
    <source>
        <dbReference type="EMBL" id="GAA4799304.1"/>
    </source>
</evidence>
<comment type="caution">
    <text evidence="1">The sequence shown here is derived from an EMBL/GenBank/DDBJ whole genome shotgun (WGS) entry which is preliminary data.</text>
</comment>